<evidence type="ECO:0000313" key="1">
    <source>
        <dbReference type="EMBL" id="KAI0094233.1"/>
    </source>
</evidence>
<name>A0ACB8UIN2_9APHY</name>
<keyword evidence="2" id="KW-1185">Reference proteome</keyword>
<organism evidence="1 2">
    <name type="scientific">Irpex rosettiformis</name>
    <dbReference type="NCBI Taxonomy" id="378272"/>
    <lineage>
        <taxon>Eukaryota</taxon>
        <taxon>Fungi</taxon>
        <taxon>Dikarya</taxon>
        <taxon>Basidiomycota</taxon>
        <taxon>Agaricomycotina</taxon>
        <taxon>Agaricomycetes</taxon>
        <taxon>Polyporales</taxon>
        <taxon>Irpicaceae</taxon>
        <taxon>Irpex</taxon>
    </lineage>
</organism>
<protein>
    <submittedName>
        <fullName evidence="1">Uncharacterized protein</fullName>
    </submittedName>
</protein>
<evidence type="ECO:0000313" key="2">
    <source>
        <dbReference type="Proteomes" id="UP001055072"/>
    </source>
</evidence>
<proteinExistence type="predicted"/>
<comment type="caution">
    <text evidence="1">The sequence shown here is derived from an EMBL/GenBank/DDBJ whole genome shotgun (WGS) entry which is preliminary data.</text>
</comment>
<gene>
    <name evidence="1" type="ORF">BDY19DRAFT_10514</name>
</gene>
<dbReference type="Proteomes" id="UP001055072">
    <property type="component" value="Unassembled WGS sequence"/>
</dbReference>
<accession>A0ACB8UIN2</accession>
<dbReference type="EMBL" id="MU274900">
    <property type="protein sequence ID" value="KAI0094233.1"/>
    <property type="molecule type" value="Genomic_DNA"/>
</dbReference>
<sequence length="151" mass="16810">MGVSSCVIYDTLLAVVHSAKFDVAQSYYIDGPSPSNWLYNRSLLADVIKHRGERHATDIPTCEPGNTTESLHKSALNGLVYIQTLNASGRSQLIEYDMCSLTYPLAAISRRPYGEHRIRRTELLARAPPSWNCGVFLIKRSVEHALAVHPT</sequence>
<reference evidence="1" key="1">
    <citation type="journal article" date="2021" name="Environ. Microbiol.">
        <title>Gene family expansions and transcriptome signatures uncover fungal adaptations to wood decay.</title>
        <authorList>
            <person name="Hage H."/>
            <person name="Miyauchi S."/>
            <person name="Viragh M."/>
            <person name="Drula E."/>
            <person name="Min B."/>
            <person name="Chaduli D."/>
            <person name="Navarro D."/>
            <person name="Favel A."/>
            <person name="Norest M."/>
            <person name="Lesage-Meessen L."/>
            <person name="Balint B."/>
            <person name="Merenyi Z."/>
            <person name="de Eugenio L."/>
            <person name="Morin E."/>
            <person name="Martinez A.T."/>
            <person name="Baldrian P."/>
            <person name="Stursova M."/>
            <person name="Martinez M.J."/>
            <person name="Novotny C."/>
            <person name="Magnuson J.K."/>
            <person name="Spatafora J.W."/>
            <person name="Maurice S."/>
            <person name="Pangilinan J."/>
            <person name="Andreopoulos W."/>
            <person name="LaButti K."/>
            <person name="Hundley H."/>
            <person name="Na H."/>
            <person name="Kuo A."/>
            <person name="Barry K."/>
            <person name="Lipzen A."/>
            <person name="Henrissat B."/>
            <person name="Riley R."/>
            <person name="Ahrendt S."/>
            <person name="Nagy L.G."/>
            <person name="Grigoriev I.V."/>
            <person name="Martin F."/>
            <person name="Rosso M.N."/>
        </authorList>
    </citation>
    <scope>NUCLEOTIDE SEQUENCE</scope>
    <source>
        <strain evidence="1">CBS 384.51</strain>
    </source>
</reference>